<dbReference type="AlphaFoldDB" id="A0A8H4RPS1"/>
<sequence>MTTDVLFSLHRYRQLYSLRCESFVSGTLLVDKVLLRPSYNKMTDWESVTGSSHGGRQSFELAYAVRRFEPKSLLERRAERPQDWQVLRRKKYIAAELRLPFPCLLAPLEMDQIMVRRPRSRDDHPLVTTSIASPSVISKQARRRARKTRKLSQADWKRLEPLIIEFYLNRVDKGRSIDDLKANIKEMTAIDVSEAQLWIRIRAMKAFKNIKRSEYLMIVGKLQRYSEHWRETDLQTTYTSGESLDGIHAIQSNLHDNKPVPAFLSDPALGEPSVSFNALKRLPYSVSKLNDPDYISSVTQNFSHLVQLARCRNDEYLRGITLPLETLLREMQSSCIVGTWQDFPLKVLEDVRVQNGMSHSHKIQMSAICYDTYTGPVSISTWKPNNIAPSGKSRESALHAQVTWTSVATHNFPALQVILNLSQLRNGENTILTPNISFRAKIPNSSAIFQIIKSGTIREMKEIFQRGEGAPTDCDEQGNSLLVAAWKVSRPEFIKYLLDCNVDPQTAGTWLTTSIGYKMFRPFLSDCRHGWNNAQEECAKLLLQKGFDLSGPMDQATIIEGLAIVVPDSIFRRLFQYGAPFIDPNYGGIRPDGELIFPLLQASELLCLYTDGFDGMNNIEMLIARGARLSSRGEAGLNCLHLAFESVIDGAWKTELSGHEFRNLLKNLEDSIICMVTAGADVGAITHFGKTVSDLARGFHFTYELWRRVLTWCGYDAEYVTSTQCHRIDNAFFLVSASGERIDAFERSQWSFEEYQKVRNPSPQISETDYADLWDIYLDEWEIFSNETDTDAEA</sequence>
<dbReference type="Proteomes" id="UP000566819">
    <property type="component" value="Unassembled WGS sequence"/>
</dbReference>
<evidence type="ECO:0000313" key="2">
    <source>
        <dbReference type="Proteomes" id="UP000566819"/>
    </source>
</evidence>
<accession>A0A8H4RPS1</accession>
<gene>
    <name evidence="1" type="ORF">G7Y89_g5027</name>
</gene>
<keyword evidence="2" id="KW-1185">Reference proteome</keyword>
<reference evidence="1 2" key="1">
    <citation type="submission" date="2020-03" db="EMBL/GenBank/DDBJ databases">
        <title>Draft Genome Sequence of Cudoniella acicularis.</title>
        <authorList>
            <person name="Buettner E."/>
            <person name="Kellner H."/>
        </authorList>
    </citation>
    <scope>NUCLEOTIDE SEQUENCE [LARGE SCALE GENOMIC DNA]</scope>
    <source>
        <strain evidence="1 2">DSM 108380</strain>
    </source>
</reference>
<comment type="caution">
    <text evidence="1">The sequence shown here is derived from an EMBL/GenBank/DDBJ whole genome shotgun (WGS) entry which is preliminary data.</text>
</comment>
<dbReference type="InterPro" id="IPR036770">
    <property type="entry name" value="Ankyrin_rpt-contain_sf"/>
</dbReference>
<organism evidence="1 2">
    <name type="scientific">Cudoniella acicularis</name>
    <dbReference type="NCBI Taxonomy" id="354080"/>
    <lineage>
        <taxon>Eukaryota</taxon>
        <taxon>Fungi</taxon>
        <taxon>Dikarya</taxon>
        <taxon>Ascomycota</taxon>
        <taxon>Pezizomycotina</taxon>
        <taxon>Leotiomycetes</taxon>
        <taxon>Helotiales</taxon>
        <taxon>Tricladiaceae</taxon>
        <taxon>Cudoniella</taxon>
    </lineage>
</organism>
<proteinExistence type="predicted"/>
<evidence type="ECO:0000313" key="1">
    <source>
        <dbReference type="EMBL" id="KAF4633093.1"/>
    </source>
</evidence>
<dbReference type="Gene3D" id="1.25.40.20">
    <property type="entry name" value="Ankyrin repeat-containing domain"/>
    <property type="match status" value="1"/>
</dbReference>
<dbReference type="OrthoDB" id="539213at2759"/>
<protein>
    <submittedName>
        <fullName evidence="1">Uncharacterized protein</fullName>
    </submittedName>
</protein>
<dbReference type="EMBL" id="JAAMPI010000290">
    <property type="protein sequence ID" value="KAF4633093.1"/>
    <property type="molecule type" value="Genomic_DNA"/>
</dbReference>
<name>A0A8H4RPS1_9HELO</name>
<dbReference type="SUPFAM" id="SSF48403">
    <property type="entry name" value="Ankyrin repeat"/>
    <property type="match status" value="1"/>
</dbReference>